<name>A0A7C3VFQ2_9CYAN</name>
<evidence type="ECO:0000256" key="1">
    <source>
        <dbReference type="ARBA" id="ARBA00005446"/>
    </source>
</evidence>
<keyword evidence="5 15" id="KW-0347">Helicase</keyword>
<reference evidence="15" key="1">
    <citation type="journal article" date="2020" name="mSystems">
        <title>Genome- and Community-Level Interaction Insights into Carbon Utilization and Element Cycling Functions of Hydrothermarchaeota in Hydrothermal Sediment.</title>
        <authorList>
            <person name="Zhou Z."/>
            <person name="Liu Y."/>
            <person name="Xu W."/>
            <person name="Pan J."/>
            <person name="Luo Z.H."/>
            <person name="Li M."/>
        </authorList>
    </citation>
    <scope>NUCLEOTIDE SEQUENCE [LARGE SCALE GENOMIC DNA]</scope>
    <source>
        <strain evidence="15">SpSt-374</strain>
    </source>
</reference>
<keyword evidence="6" id="KW-0067">ATP-binding</keyword>
<evidence type="ECO:0000256" key="9">
    <source>
        <dbReference type="ARBA" id="ARBA00034617"/>
    </source>
</evidence>
<evidence type="ECO:0000256" key="8">
    <source>
        <dbReference type="ARBA" id="ARBA00023235"/>
    </source>
</evidence>
<dbReference type="GO" id="GO:0005737">
    <property type="term" value="C:cytoplasm"/>
    <property type="evidence" value="ECO:0007669"/>
    <property type="project" value="TreeGrafter"/>
</dbReference>
<evidence type="ECO:0000256" key="2">
    <source>
        <dbReference type="ARBA" id="ARBA00022723"/>
    </source>
</evidence>
<keyword evidence="8" id="KW-0413">Isomerase</keyword>
<dbReference type="GO" id="GO:0006281">
    <property type="term" value="P:DNA repair"/>
    <property type="evidence" value="ECO:0007669"/>
    <property type="project" value="TreeGrafter"/>
</dbReference>
<dbReference type="PROSITE" id="PS51194">
    <property type="entry name" value="HELICASE_CTER"/>
    <property type="match status" value="1"/>
</dbReference>
<evidence type="ECO:0000256" key="6">
    <source>
        <dbReference type="ARBA" id="ARBA00022840"/>
    </source>
</evidence>
<dbReference type="InterPro" id="IPR014001">
    <property type="entry name" value="Helicase_ATP-bd"/>
</dbReference>
<evidence type="ECO:0000313" key="15">
    <source>
        <dbReference type="EMBL" id="HGG00173.1"/>
    </source>
</evidence>
<proteinExistence type="inferred from homology"/>
<dbReference type="NCBIfam" id="TIGR00614">
    <property type="entry name" value="recQ_fam"/>
    <property type="match status" value="1"/>
</dbReference>
<evidence type="ECO:0000256" key="10">
    <source>
        <dbReference type="ARBA" id="ARBA00034808"/>
    </source>
</evidence>
<dbReference type="SMART" id="SM00490">
    <property type="entry name" value="HELICc"/>
    <property type="match status" value="1"/>
</dbReference>
<dbReference type="GO" id="GO:0030894">
    <property type="term" value="C:replisome"/>
    <property type="evidence" value="ECO:0007669"/>
    <property type="project" value="TreeGrafter"/>
</dbReference>
<evidence type="ECO:0000256" key="3">
    <source>
        <dbReference type="ARBA" id="ARBA00022741"/>
    </source>
</evidence>
<evidence type="ECO:0000259" key="13">
    <source>
        <dbReference type="PROSITE" id="PS51192"/>
    </source>
</evidence>
<dbReference type="Pfam" id="PF00271">
    <property type="entry name" value="Helicase_C"/>
    <property type="match status" value="1"/>
</dbReference>
<comment type="similarity">
    <text evidence="1">Belongs to the helicase family. RecQ subfamily.</text>
</comment>
<evidence type="ECO:0000256" key="7">
    <source>
        <dbReference type="ARBA" id="ARBA00023125"/>
    </source>
</evidence>
<dbReference type="GO" id="GO:0016787">
    <property type="term" value="F:hydrolase activity"/>
    <property type="evidence" value="ECO:0007669"/>
    <property type="project" value="UniProtKB-KW"/>
</dbReference>
<keyword evidence="4" id="KW-0378">Hydrolase</keyword>
<keyword evidence="2" id="KW-0479">Metal-binding</keyword>
<evidence type="ECO:0000256" key="12">
    <source>
        <dbReference type="ARBA" id="ARBA00044550"/>
    </source>
</evidence>
<dbReference type="CDD" id="cd17920">
    <property type="entry name" value="DEXHc_RecQ"/>
    <property type="match status" value="1"/>
</dbReference>
<dbReference type="PROSITE" id="PS51192">
    <property type="entry name" value="HELICASE_ATP_BIND_1"/>
    <property type="match status" value="1"/>
</dbReference>
<dbReference type="Gene3D" id="3.40.50.300">
    <property type="entry name" value="P-loop containing nucleotide triphosphate hydrolases"/>
    <property type="match status" value="2"/>
</dbReference>
<dbReference type="PANTHER" id="PTHR13710:SF105">
    <property type="entry name" value="ATP-DEPENDENT DNA HELICASE Q1"/>
    <property type="match status" value="1"/>
</dbReference>
<dbReference type="AlphaFoldDB" id="A0A7C3VFQ2"/>
<evidence type="ECO:0000256" key="11">
    <source>
        <dbReference type="ARBA" id="ARBA00044535"/>
    </source>
</evidence>
<dbReference type="SUPFAM" id="SSF52540">
    <property type="entry name" value="P-loop containing nucleoside triphosphate hydrolases"/>
    <property type="match status" value="1"/>
</dbReference>
<dbReference type="InterPro" id="IPR004589">
    <property type="entry name" value="DNA_helicase_ATP-dep_RecQ"/>
</dbReference>
<comment type="caution">
    <text evidence="15">The sequence shown here is derived from an EMBL/GenBank/DDBJ whole genome shotgun (WGS) entry which is preliminary data.</text>
</comment>
<dbReference type="InterPro" id="IPR032284">
    <property type="entry name" value="RecQ_Zn-bd"/>
</dbReference>
<dbReference type="PANTHER" id="PTHR13710">
    <property type="entry name" value="DNA HELICASE RECQ FAMILY MEMBER"/>
    <property type="match status" value="1"/>
</dbReference>
<evidence type="ECO:0000256" key="4">
    <source>
        <dbReference type="ARBA" id="ARBA00022801"/>
    </source>
</evidence>
<dbReference type="InterPro" id="IPR011545">
    <property type="entry name" value="DEAD/DEAH_box_helicase_dom"/>
</dbReference>
<evidence type="ECO:0000259" key="14">
    <source>
        <dbReference type="PROSITE" id="PS51194"/>
    </source>
</evidence>
<dbReference type="GO" id="GO:0005524">
    <property type="term" value="F:ATP binding"/>
    <property type="evidence" value="ECO:0007669"/>
    <property type="project" value="UniProtKB-KW"/>
</dbReference>
<dbReference type="EC" id="5.6.2.4" evidence="10"/>
<feature type="domain" description="Helicase ATP-binding" evidence="13">
    <location>
        <begin position="25"/>
        <end position="202"/>
    </location>
</feature>
<sequence>MGQLRSEFRRIWGYEDFRPPQGEIAFSLLTGQDAIVVMPTGGGKSICFQLPALLRGGLTIVVSPLVALMENQVQELRQLQLPAQLLHGEVDKKQRLQTLRHIEQNRLRLLYLSPETLLSPVVWQCLSAPQVQITGIILDEAHCLVQWGETFRPAYRRLGAVRRALLASKPPGTKISIAAFTATADPEALRVIEKVLQLQRPEKFLLSVYRGNLHLAVKTVWTPRGRRQQLLKFIGTQGKTSGLVYARSRQETEDLAAWLREQGYHTSAYHAGLTAPDRRRIEQAWLGDRLQFVVCTSAFGMGVNKPNVRWVVHYQAPGMLSEYVQEAGRAGRDGKPSIALTLASEPTGLLEPADRQRWQLLNRQQGQLMQRARQLGRKLPQTGNLTKLTQEFPDAPIALSLLHSAGVLEWRDPFHYQILGAPLGKQSDKPHFDPAKQIVDYLYTRQCRWQYLLRAFGFSQNLACGHCDNCRTSHQS</sequence>
<dbReference type="GO" id="GO:0003677">
    <property type="term" value="F:DNA binding"/>
    <property type="evidence" value="ECO:0007669"/>
    <property type="project" value="UniProtKB-KW"/>
</dbReference>
<dbReference type="SMART" id="SM00487">
    <property type="entry name" value="DEXDc"/>
    <property type="match status" value="1"/>
</dbReference>
<dbReference type="GO" id="GO:0009378">
    <property type="term" value="F:four-way junction helicase activity"/>
    <property type="evidence" value="ECO:0007669"/>
    <property type="project" value="TreeGrafter"/>
</dbReference>
<evidence type="ECO:0000256" key="5">
    <source>
        <dbReference type="ARBA" id="ARBA00022806"/>
    </source>
</evidence>
<keyword evidence="3" id="KW-0547">Nucleotide-binding</keyword>
<gene>
    <name evidence="15" type="ORF">ENR15_05800</name>
</gene>
<dbReference type="GO" id="GO:0043138">
    <property type="term" value="F:3'-5' DNA helicase activity"/>
    <property type="evidence" value="ECO:0007669"/>
    <property type="project" value="UniProtKB-EC"/>
</dbReference>
<dbReference type="Pfam" id="PF16124">
    <property type="entry name" value="RecQ_Zn_bind"/>
    <property type="match status" value="1"/>
</dbReference>
<dbReference type="GO" id="GO:0043590">
    <property type="term" value="C:bacterial nucleoid"/>
    <property type="evidence" value="ECO:0007669"/>
    <property type="project" value="TreeGrafter"/>
</dbReference>
<comment type="catalytic activity">
    <reaction evidence="9">
        <text>Couples ATP hydrolysis with the unwinding of duplex DNA by translocating in the 3'-5' direction.</text>
        <dbReference type="EC" id="5.6.2.4"/>
    </reaction>
</comment>
<protein>
    <recommendedName>
        <fullName evidence="11">ATP-dependent DNA helicase RecQ</fullName>
        <ecNumber evidence="10">5.6.2.4</ecNumber>
    </recommendedName>
    <alternativeName>
        <fullName evidence="12">DNA 3'-5' helicase RecQ</fullName>
    </alternativeName>
</protein>
<organism evidence="15">
    <name type="scientific">Planktothricoides sp. SpSt-374</name>
    <dbReference type="NCBI Taxonomy" id="2282167"/>
    <lineage>
        <taxon>Bacteria</taxon>
        <taxon>Bacillati</taxon>
        <taxon>Cyanobacteriota</taxon>
        <taxon>Cyanophyceae</taxon>
        <taxon>Oscillatoriophycideae</taxon>
        <taxon>Oscillatoriales</taxon>
        <taxon>Oscillatoriaceae</taxon>
        <taxon>Planktothricoides</taxon>
    </lineage>
</organism>
<dbReference type="GO" id="GO:0006310">
    <property type="term" value="P:DNA recombination"/>
    <property type="evidence" value="ECO:0007669"/>
    <property type="project" value="InterPro"/>
</dbReference>
<dbReference type="InterPro" id="IPR001650">
    <property type="entry name" value="Helicase_C-like"/>
</dbReference>
<feature type="domain" description="Helicase C-terminal" evidence="14">
    <location>
        <begin position="226"/>
        <end position="376"/>
    </location>
</feature>
<keyword evidence="7" id="KW-0238">DNA-binding</keyword>
<dbReference type="Pfam" id="PF00270">
    <property type="entry name" value="DEAD"/>
    <property type="match status" value="1"/>
</dbReference>
<dbReference type="GO" id="GO:0046872">
    <property type="term" value="F:metal ion binding"/>
    <property type="evidence" value="ECO:0007669"/>
    <property type="project" value="UniProtKB-KW"/>
</dbReference>
<dbReference type="InterPro" id="IPR027417">
    <property type="entry name" value="P-loop_NTPase"/>
</dbReference>
<accession>A0A7C3VFQ2</accession>
<dbReference type="EMBL" id="DSPX01000055">
    <property type="protein sequence ID" value="HGG00173.1"/>
    <property type="molecule type" value="Genomic_DNA"/>
</dbReference>